<evidence type="ECO:0000259" key="10">
    <source>
        <dbReference type="Pfam" id="PF01728"/>
    </source>
</evidence>
<dbReference type="FunFam" id="3.40.50.150:FF:000220">
    <property type="entry name" value="CAMK protein kinase"/>
    <property type="match status" value="1"/>
</dbReference>
<keyword evidence="1 8" id="KW-0963">Cytoplasm</keyword>
<dbReference type="AlphaFoldDB" id="K0RNY5"/>
<organism evidence="11 12">
    <name type="scientific">Thalassiosira oceanica</name>
    <name type="common">Marine diatom</name>
    <dbReference type="NCBI Taxonomy" id="159749"/>
    <lineage>
        <taxon>Eukaryota</taxon>
        <taxon>Sar</taxon>
        <taxon>Stramenopiles</taxon>
        <taxon>Ochrophyta</taxon>
        <taxon>Bacillariophyta</taxon>
        <taxon>Coscinodiscophyceae</taxon>
        <taxon>Thalassiosirophycidae</taxon>
        <taxon>Thalassiosirales</taxon>
        <taxon>Thalassiosiraceae</taxon>
        <taxon>Thalassiosira</taxon>
    </lineage>
</organism>
<evidence type="ECO:0000256" key="3">
    <source>
        <dbReference type="ARBA" id="ARBA00022603"/>
    </source>
</evidence>
<dbReference type="GO" id="GO:0005737">
    <property type="term" value="C:cytoplasm"/>
    <property type="evidence" value="ECO:0007669"/>
    <property type="project" value="UniProtKB-SubCell"/>
</dbReference>
<proteinExistence type="inferred from homology"/>
<dbReference type="InterPro" id="IPR015507">
    <property type="entry name" value="rRNA-MeTfrase_E"/>
</dbReference>
<feature type="binding site" evidence="8">
    <location>
        <position position="101"/>
    </location>
    <ligand>
        <name>S-adenosyl-L-methionine</name>
        <dbReference type="ChEBI" id="CHEBI:59789"/>
    </ligand>
</feature>
<feature type="active site" description="Proton acceptor" evidence="8">
    <location>
        <position position="182"/>
    </location>
</feature>
<gene>
    <name evidence="11" type="ORF">THAOC_32733</name>
</gene>
<dbReference type="GO" id="GO:0002181">
    <property type="term" value="P:cytoplasmic translation"/>
    <property type="evidence" value="ECO:0007669"/>
    <property type="project" value="UniProtKB-UniRule"/>
</dbReference>
<evidence type="ECO:0000256" key="8">
    <source>
        <dbReference type="HAMAP-Rule" id="MF_03162"/>
    </source>
</evidence>
<comment type="catalytic activity">
    <reaction evidence="7 8">
        <text>cytidine(32)/guanosine(34) in tRNA + 2 S-adenosyl-L-methionine = 2'-O-methylcytidine(32)/2'-O-methylguanosine(34) in tRNA + 2 S-adenosyl-L-homocysteine + 2 H(+)</text>
        <dbReference type="Rhea" id="RHEA:42396"/>
        <dbReference type="Rhea" id="RHEA-COMP:10246"/>
        <dbReference type="Rhea" id="RHEA-COMP:10247"/>
        <dbReference type="ChEBI" id="CHEBI:15378"/>
        <dbReference type="ChEBI" id="CHEBI:57856"/>
        <dbReference type="ChEBI" id="CHEBI:59789"/>
        <dbReference type="ChEBI" id="CHEBI:74269"/>
        <dbReference type="ChEBI" id="CHEBI:74445"/>
        <dbReference type="ChEBI" id="CHEBI:74495"/>
        <dbReference type="ChEBI" id="CHEBI:82748"/>
        <dbReference type="EC" id="2.1.1.205"/>
    </reaction>
</comment>
<dbReference type="PANTHER" id="PTHR10920:SF12">
    <property type="entry name" value="TRNA (CYTIDINE(32)_GUANOSINE(34)-2'-O)-METHYLTRANSFERASE-RELATED"/>
    <property type="match status" value="1"/>
</dbReference>
<comment type="function">
    <text evidence="8">Methylates the 2'-O-ribose of nucleotides at positions 32 and 34 of the tRNA anticodon loop of substrate tRNAs.</text>
</comment>
<evidence type="ECO:0000256" key="1">
    <source>
        <dbReference type="ARBA" id="ARBA00022490"/>
    </source>
</evidence>
<evidence type="ECO:0000256" key="9">
    <source>
        <dbReference type="SAM" id="MobiDB-lite"/>
    </source>
</evidence>
<dbReference type="EMBL" id="AGNL01045802">
    <property type="protein sequence ID" value="EJK48467.1"/>
    <property type="molecule type" value="Genomic_DNA"/>
</dbReference>
<dbReference type="InterPro" id="IPR002877">
    <property type="entry name" value="RNA_MeTrfase_FtsJ_dom"/>
</dbReference>
<keyword evidence="2" id="KW-0698">rRNA processing</keyword>
<evidence type="ECO:0000256" key="5">
    <source>
        <dbReference type="ARBA" id="ARBA00022691"/>
    </source>
</evidence>
<keyword evidence="5 8" id="KW-0949">S-adenosyl-L-methionine</keyword>
<sequence>MGKLSRDKRDVFYRLAKESGYRARSAYKLLQIDSRFHLLGPSTDDNDDGTSRTDGSDGWRPPRVHRAVDLCAAPGGWSQVLAQCMERVCEISHRPSIVAVDLWPIEPLDGVKFIRGDITSIDTAKSIIQHFEGERAELVVCDGAPDVTNRHSFDEYIQSQLLLAAINIATHVICEGGTFVAKIFRGRDVGLIYTQLELLFGQVTCAKPTASRNASIESFVVCQRFGHGKLPFEKCLDLELEGSWDELCGGVGSLRLVPGEPVRPTTVPFVSCPDLEGVQLPEGVDFLDSDKSYPVQEAKAPLAPPIQPPYEQGIAKAKEARAARHKG</sequence>
<keyword evidence="4 8" id="KW-0808">Transferase</keyword>
<dbReference type="Gene3D" id="3.40.50.150">
    <property type="entry name" value="Vaccinia Virus protein VP39"/>
    <property type="match status" value="1"/>
</dbReference>
<dbReference type="GO" id="GO:0106340">
    <property type="term" value="F:tRNA (guanosine(34)-2'-O)-methyltransferase activity"/>
    <property type="evidence" value="ECO:0007669"/>
    <property type="project" value="UniProtKB-ARBA"/>
</dbReference>
<dbReference type="eggNOG" id="KOG1099">
    <property type="taxonomic scope" value="Eukaryota"/>
</dbReference>
<feature type="binding site" evidence="8">
    <location>
        <position position="117"/>
    </location>
    <ligand>
        <name>S-adenosyl-L-methionine</name>
        <dbReference type="ChEBI" id="CHEBI:59789"/>
    </ligand>
</feature>
<dbReference type="InterPro" id="IPR050082">
    <property type="entry name" value="RNA_methyltr_RlmE"/>
</dbReference>
<feature type="binding site" evidence="8">
    <location>
        <position position="75"/>
    </location>
    <ligand>
        <name>S-adenosyl-L-methionine</name>
        <dbReference type="ChEBI" id="CHEBI:59789"/>
    </ligand>
</feature>
<dbReference type="GO" id="GO:0006364">
    <property type="term" value="P:rRNA processing"/>
    <property type="evidence" value="ECO:0007669"/>
    <property type="project" value="UniProtKB-KW"/>
</dbReference>
<evidence type="ECO:0000256" key="2">
    <source>
        <dbReference type="ARBA" id="ARBA00022552"/>
    </source>
</evidence>
<dbReference type="SUPFAM" id="SSF53335">
    <property type="entry name" value="S-adenosyl-L-methionine-dependent methyltransferases"/>
    <property type="match status" value="1"/>
</dbReference>
<evidence type="ECO:0000256" key="4">
    <source>
        <dbReference type="ARBA" id="ARBA00022679"/>
    </source>
</evidence>
<evidence type="ECO:0000313" key="11">
    <source>
        <dbReference type="EMBL" id="EJK48467.1"/>
    </source>
</evidence>
<evidence type="ECO:0000256" key="6">
    <source>
        <dbReference type="ARBA" id="ARBA00022694"/>
    </source>
</evidence>
<evidence type="ECO:0000256" key="7">
    <source>
        <dbReference type="ARBA" id="ARBA00048902"/>
    </source>
</evidence>
<feature type="region of interest" description="Disordered" evidence="9">
    <location>
        <begin position="41"/>
        <end position="60"/>
    </location>
</feature>
<feature type="binding site" evidence="8">
    <location>
        <position position="142"/>
    </location>
    <ligand>
        <name>S-adenosyl-L-methionine</name>
        <dbReference type="ChEBI" id="CHEBI:59789"/>
    </ligand>
</feature>
<dbReference type="EC" id="2.1.1.205" evidence="8"/>
<dbReference type="PANTHER" id="PTHR10920">
    <property type="entry name" value="RIBOSOMAL RNA METHYLTRANSFERASE"/>
    <property type="match status" value="1"/>
</dbReference>
<keyword evidence="12" id="KW-1185">Reference proteome</keyword>
<evidence type="ECO:0000313" key="12">
    <source>
        <dbReference type="Proteomes" id="UP000266841"/>
    </source>
</evidence>
<comment type="subcellular location">
    <subcellularLocation>
        <location evidence="8">Cytoplasm</location>
    </subcellularLocation>
</comment>
<dbReference type="GO" id="GO:0002128">
    <property type="term" value="P:tRNA nucleoside ribose methylation"/>
    <property type="evidence" value="ECO:0007669"/>
    <property type="project" value="UniProtKB-UniRule"/>
</dbReference>
<dbReference type="Proteomes" id="UP000266841">
    <property type="component" value="Unassembled WGS sequence"/>
</dbReference>
<comment type="similarity">
    <text evidence="8">Belongs to the class I-like SAM-binding methyltransferase superfamily. RNA methyltransferase RlmE family. TRM7 subfamily.</text>
</comment>
<name>K0RNY5_THAOC</name>
<dbReference type="InterPro" id="IPR028590">
    <property type="entry name" value="RNA_methyltr_E_TRM7"/>
</dbReference>
<accession>K0RNY5</accession>
<keyword evidence="3 8" id="KW-0489">Methyltransferase</keyword>
<dbReference type="HAMAP" id="MF_01547">
    <property type="entry name" value="RNA_methyltr_E"/>
    <property type="match status" value="1"/>
</dbReference>
<dbReference type="HAMAP" id="MF_03162">
    <property type="entry name" value="RNA_methyltr_E_TRM7"/>
    <property type="match status" value="1"/>
</dbReference>
<dbReference type="Pfam" id="PF01728">
    <property type="entry name" value="FtsJ"/>
    <property type="match status" value="1"/>
</dbReference>
<comment type="caution">
    <text evidence="11">The sequence shown here is derived from an EMBL/GenBank/DDBJ whole genome shotgun (WGS) entry which is preliminary data.</text>
</comment>
<reference evidence="11 12" key="1">
    <citation type="journal article" date="2012" name="Genome Biol.">
        <title>Genome and low-iron response of an oceanic diatom adapted to chronic iron limitation.</title>
        <authorList>
            <person name="Lommer M."/>
            <person name="Specht M."/>
            <person name="Roy A.S."/>
            <person name="Kraemer L."/>
            <person name="Andreson R."/>
            <person name="Gutowska M.A."/>
            <person name="Wolf J."/>
            <person name="Bergner S.V."/>
            <person name="Schilhabel M.B."/>
            <person name="Klostermeier U.C."/>
            <person name="Beiko R.G."/>
            <person name="Rosenstiel P."/>
            <person name="Hippler M."/>
            <person name="Laroche J."/>
        </authorList>
    </citation>
    <scope>NUCLEOTIDE SEQUENCE [LARGE SCALE GENOMIC DNA]</scope>
    <source>
        <strain evidence="11 12">CCMP1005</strain>
    </source>
</reference>
<feature type="domain" description="Ribosomal RNA methyltransferase FtsJ" evidence="10">
    <location>
        <begin position="21"/>
        <end position="225"/>
    </location>
</feature>
<dbReference type="OrthoDB" id="289250at2759"/>
<protein>
    <recommendedName>
        <fullName evidence="8">Putative tRNA (cytidine(32)/guanosine(34)-2'-O)-methyltransferase</fullName>
        <ecNumber evidence="8">2.1.1.205</ecNumber>
    </recommendedName>
    <alternativeName>
        <fullName evidence="8">2'-O-ribose RNA methyltransferase TRM7 homolog</fullName>
    </alternativeName>
</protein>
<feature type="binding site" evidence="8">
    <location>
        <position position="77"/>
    </location>
    <ligand>
        <name>S-adenosyl-L-methionine</name>
        <dbReference type="ChEBI" id="CHEBI:59789"/>
    </ligand>
</feature>
<dbReference type="InterPro" id="IPR029063">
    <property type="entry name" value="SAM-dependent_MTases_sf"/>
</dbReference>
<dbReference type="OMA" id="YDDMIND"/>
<keyword evidence="6 8" id="KW-0819">tRNA processing</keyword>